<keyword evidence="3" id="KW-1003">Cell membrane</keyword>
<dbReference type="InterPro" id="IPR008969">
    <property type="entry name" value="CarboxyPept-like_regulatory"/>
</dbReference>
<evidence type="ECO:0000256" key="4">
    <source>
        <dbReference type="ARBA" id="ARBA00022692"/>
    </source>
</evidence>
<dbReference type="GO" id="GO:0022857">
    <property type="term" value="F:transmembrane transporter activity"/>
    <property type="evidence" value="ECO:0007669"/>
    <property type="project" value="InterPro"/>
</dbReference>
<dbReference type="SUPFAM" id="SSF49464">
    <property type="entry name" value="Carboxypeptidase regulatory domain-like"/>
    <property type="match status" value="2"/>
</dbReference>
<reference evidence="10" key="1">
    <citation type="journal article" date="2014" name="Int. J. Syst. Evol. Microbiol.">
        <title>Complete genome sequence of Corynebacterium casei LMG S-19264T (=DSM 44701T), isolated from a smear-ripened cheese.</title>
        <authorList>
            <consortium name="US DOE Joint Genome Institute (JGI-PGF)"/>
            <person name="Walter F."/>
            <person name="Albersmeier A."/>
            <person name="Kalinowski J."/>
            <person name="Ruckert C."/>
        </authorList>
    </citation>
    <scope>NUCLEOTIDE SEQUENCE</scope>
    <source>
        <strain evidence="10">VKM Ac-1069</strain>
    </source>
</reference>
<evidence type="ECO:0000313" key="11">
    <source>
        <dbReference type="Proteomes" id="UP001143463"/>
    </source>
</evidence>
<keyword evidence="11" id="KW-1185">Reference proteome</keyword>
<evidence type="ECO:0000313" key="10">
    <source>
        <dbReference type="EMBL" id="GLL10106.1"/>
    </source>
</evidence>
<comment type="caution">
    <text evidence="10">The sequence shown here is derived from an EMBL/GenBank/DDBJ whole genome shotgun (WGS) entry which is preliminary data.</text>
</comment>
<feature type="transmembrane region" description="Helical" evidence="8">
    <location>
        <begin position="24"/>
        <end position="47"/>
    </location>
</feature>
<feature type="transmembrane region" description="Helical" evidence="8">
    <location>
        <begin position="223"/>
        <end position="244"/>
    </location>
</feature>
<dbReference type="EMBL" id="BSFQ01000003">
    <property type="protein sequence ID" value="GLL10106.1"/>
    <property type="molecule type" value="Genomic_DNA"/>
</dbReference>
<dbReference type="SUPFAM" id="SSF49452">
    <property type="entry name" value="Starch-binding domain-like"/>
    <property type="match status" value="1"/>
</dbReference>
<keyword evidence="4 8" id="KW-0812">Transmembrane</keyword>
<dbReference type="PANTHER" id="PTHR42718:SF46">
    <property type="entry name" value="BLR6921 PROTEIN"/>
    <property type="match status" value="1"/>
</dbReference>
<feature type="transmembrane region" description="Helical" evidence="8">
    <location>
        <begin position="188"/>
        <end position="208"/>
    </location>
</feature>
<evidence type="ECO:0000256" key="6">
    <source>
        <dbReference type="ARBA" id="ARBA00023136"/>
    </source>
</evidence>
<evidence type="ECO:0000256" key="2">
    <source>
        <dbReference type="ARBA" id="ARBA00022448"/>
    </source>
</evidence>
<dbReference type="Gene3D" id="1.20.1250.20">
    <property type="entry name" value="MFS general substrate transporter like domains"/>
    <property type="match status" value="2"/>
</dbReference>
<organism evidence="10 11">
    <name type="scientific">Pseudonocardia halophobica</name>
    <dbReference type="NCBI Taxonomy" id="29401"/>
    <lineage>
        <taxon>Bacteria</taxon>
        <taxon>Bacillati</taxon>
        <taxon>Actinomycetota</taxon>
        <taxon>Actinomycetes</taxon>
        <taxon>Pseudonocardiales</taxon>
        <taxon>Pseudonocardiaceae</taxon>
        <taxon>Pseudonocardia</taxon>
    </lineage>
</organism>
<feature type="transmembrane region" description="Helical" evidence="8">
    <location>
        <begin position="256"/>
        <end position="276"/>
    </location>
</feature>
<keyword evidence="2" id="KW-0813">Transport</keyword>
<comment type="subcellular location">
    <subcellularLocation>
        <location evidence="1">Cell membrane</location>
        <topology evidence="1">Multi-pass membrane protein</topology>
    </subcellularLocation>
</comment>
<feature type="region of interest" description="Disordered" evidence="7">
    <location>
        <begin position="870"/>
        <end position="891"/>
    </location>
</feature>
<feature type="transmembrane region" description="Helical" evidence="8">
    <location>
        <begin position="98"/>
        <end position="117"/>
    </location>
</feature>
<evidence type="ECO:0000256" key="1">
    <source>
        <dbReference type="ARBA" id="ARBA00004651"/>
    </source>
</evidence>
<evidence type="ECO:0000256" key="8">
    <source>
        <dbReference type="SAM" id="Phobius"/>
    </source>
</evidence>
<feature type="transmembrane region" description="Helical" evidence="8">
    <location>
        <begin position="67"/>
        <end position="86"/>
    </location>
</feature>
<dbReference type="Gene3D" id="2.60.40.1120">
    <property type="entry name" value="Carboxypeptidase-like, regulatory domain"/>
    <property type="match status" value="3"/>
</dbReference>
<dbReference type="InterPro" id="IPR036259">
    <property type="entry name" value="MFS_trans_sf"/>
</dbReference>
<keyword evidence="5 8" id="KW-1133">Transmembrane helix</keyword>
<sequence>MPAEQAAVIDRPGEARDPGPGYKWIALSNTTLGMLMATINSSIVLIALPDIFRGIGINPLESSNTSYLLWMIMGFLVVTAVLVVGFGRLGDMFGRVRMYNLGFAVFTISSILLAVTWQQGDAAAIWLIAWRIVQGIGGAFLMANSSAILTDAFPVNQRGLALGINGVAAIAGSFLGLVIGGLLGPVNWHLVFVVSVPFGVFGTFWAYYKLHDNGRRVRAKMDWWGNITFAVGLIVLLIGITYGIQPYGDSVMGWGSPMVLSCIIGGIVVLVIFGIIETKVAAPLFELSLFRNRAFTLGNLANLLASLGRGGLQFVLIIWLQGIWLPQHGYSFEQTPLWAGIYMLPLTVGFLASAPLSGILSDKWGAKWFTTGGMVITAISFVLLEILPVNFDYWAFAVILLVNGIGMGLFASPNRAEIMNSLPADARGAGAGMTATFQNAAMVLSIGFFFSLMIAGLSTHLPTVMETGLVQNGVPAADASRIADLPPVGVLFAAFLGYNPIQELLGGVLDRIPVDQANFLTGRSFFPNLISQPFSEGLTAAFWFAVAACVVAAVASIFTGRRQTSPVPETVGAELAAEGGELVDTEEWSDTATSPLPTVGPAVGTAALAGFAGAAEAVPETGTVVGSLRTPHGTAIPGGVVTVTAPDGRQVGRTEVDQGGTYALHGLPSGTYMVVATAPGFRPEVATVALNGRGAAQDFDLSGDGAVHGLVRAGERPAPQVSVLALDGTGRLVGRAVTGEDGRFRLDGIPVGTTTVTATLAGHEPRATTVHVTAEGATPVELVLDAGGGLGGTVTGPDGRLLPNALVTVVDGAGEVVGTATSGADGRFTVPRVVPGTYTVTTSVHLPAVTRVELSGAGTTDVELRLGAVGPAAETADPARHAQRNTPVAGD</sequence>
<name>A0A9W6NV36_9PSEU</name>
<feature type="transmembrane region" description="Helical" evidence="8">
    <location>
        <begin position="440"/>
        <end position="461"/>
    </location>
</feature>
<dbReference type="GO" id="GO:0030246">
    <property type="term" value="F:carbohydrate binding"/>
    <property type="evidence" value="ECO:0007669"/>
    <property type="project" value="InterPro"/>
</dbReference>
<dbReference type="GO" id="GO:0005886">
    <property type="term" value="C:plasma membrane"/>
    <property type="evidence" value="ECO:0007669"/>
    <property type="project" value="UniProtKB-SubCell"/>
</dbReference>
<feature type="transmembrane region" description="Helical" evidence="8">
    <location>
        <begin position="337"/>
        <end position="356"/>
    </location>
</feature>
<feature type="transmembrane region" description="Helical" evidence="8">
    <location>
        <begin position="540"/>
        <end position="558"/>
    </location>
</feature>
<dbReference type="Pfam" id="PF07690">
    <property type="entry name" value="MFS_1"/>
    <property type="match status" value="1"/>
</dbReference>
<dbReference type="PANTHER" id="PTHR42718">
    <property type="entry name" value="MAJOR FACILITATOR SUPERFAMILY MULTIDRUG TRANSPORTER MFSC"/>
    <property type="match status" value="1"/>
</dbReference>
<feature type="transmembrane region" description="Helical" evidence="8">
    <location>
        <begin position="123"/>
        <end position="148"/>
    </location>
</feature>
<evidence type="ECO:0000256" key="5">
    <source>
        <dbReference type="ARBA" id="ARBA00022989"/>
    </source>
</evidence>
<dbReference type="InterPro" id="IPR011701">
    <property type="entry name" value="MFS"/>
</dbReference>
<feature type="transmembrane region" description="Helical" evidence="8">
    <location>
        <begin position="160"/>
        <end position="182"/>
    </location>
</feature>
<feature type="transmembrane region" description="Helical" evidence="8">
    <location>
        <begin position="393"/>
        <end position="411"/>
    </location>
</feature>
<keyword evidence="6 8" id="KW-0472">Membrane</keyword>
<feature type="transmembrane region" description="Helical" evidence="8">
    <location>
        <begin position="368"/>
        <end position="387"/>
    </location>
</feature>
<dbReference type="AlphaFoldDB" id="A0A9W6NV36"/>
<feature type="domain" description="Major facilitator superfamily (MFS) profile" evidence="9">
    <location>
        <begin position="26"/>
        <end position="564"/>
    </location>
</feature>
<proteinExistence type="predicted"/>
<evidence type="ECO:0000259" key="9">
    <source>
        <dbReference type="PROSITE" id="PS50850"/>
    </source>
</evidence>
<dbReference type="PROSITE" id="PS50850">
    <property type="entry name" value="MFS"/>
    <property type="match status" value="1"/>
</dbReference>
<dbReference type="InterPro" id="IPR020846">
    <property type="entry name" value="MFS_dom"/>
</dbReference>
<protein>
    <recommendedName>
        <fullName evidence="9">Major facilitator superfamily (MFS) profile domain-containing protein</fullName>
    </recommendedName>
</protein>
<evidence type="ECO:0000256" key="3">
    <source>
        <dbReference type="ARBA" id="ARBA00022475"/>
    </source>
</evidence>
<dbReference type="CDD" id="cd17321">
    <property type="entry name" value="MFS_MMR_MDR_like"/>
    <property type="match status" value="1"/>
</dbReference>
<feature type="transmembrane region" description="Helical" evidence="8">
    <location>
        <begin position="297"/>
        <end position="325"/>
    </location>
</feature>
<dbReference type="InterPro" id="IPR013784">
    <property type="entry name" value="Carb-bd-like_fold"/>
</dbReference>
<dbReference type="Pfam" id="PF13620">
    <property type="entry name" value="CarboxypepD_reg"/>
    <property type="match status" value="3"/>
</dbReference>
<reference evidence="10" key="2">
    <citation type="submission" date="2023-01" db="EMBL/GenBank/DDBJ databases">
        <authorList>
            <person name="Sun Q."/>
            <person name="Evtushenko L."/>
        </authorList>
    </citation>
    <scope>NUCLEOTIDE SEQUENCE</scope>
    <source>
        <strain evidence="10">VKM Ac-1069</strain>
    </source>
</reference>
<dbReference type="SUPFAM" id="SSF103473">
    <property type="entry name" value="MFS general substrate transporter"/>
    <property type="match status" value="2"/>
</dbReference>
<evidence type="ECO:0000256" key="7">
    <source>
        <dbReference type="SAM" id="MobiDB-lite"/>
    </source>
</evidence>
<accession>A0A9W6NV36</accession>
<dbReference type="Proteomes" id="UP001143463">
    <property type="component" value="Unassembled WGS sequence"/>
</dbReference>
<gene>
    <name evidence="10" type="ORF">GCM10017577_12460</name>
</gene>